<accession>A0A0R1EXI1</accession>
<dbReference type="Pfam" id="PF06923">
    <property type="entry name" value="GutM"/>
    <property type="match status" value="1"/>
</dbReference>
<reference evidence="1 2" key="1">
    <citation type="journal article" date="2015" name="Genome Announc.">
        <title>Expanding the biotechnology potential of lactobacilli through comparative genomics of 213 strains and associated genera.</title>
        <authorList>
            <person name="Sun Z."/>
            <person name="Harris H.M."/>
            <person name="McCann A."/>
            <person name="Guo C."/>
            <person name="Argimon S."/>
            <person name="Zhang W."/>
            <person name="Yang X."/>
            <person name="Jeffery I.B."/>
            <person name="Cooney J.C."/>
            <person name="Kagawa T.F."/>
            <person name="Liu W."/>
            <person name="Song Y."/>
            <person name="Salvetti E."/>
            <person name="Wrobel A."/>
            <person name="Rasinkangas P."/>
            <person name="Parkhill J."/>
            <person name="Rea M.C."/>
            <person name="O'Sullivan O."/>
            <person name="Ritari J."/>
            <person name="Douillard F.P."/>
            <person name="Paul Ross R."/>
            <person name="Yang R."/>
            <person name="Briner A.E."/>
            <person name="Felis G.E."/>
            <person name="de Vos W.M."/>
            <person name="Barrangou R."/>
            <person name="Klaenhammer T.R."/>
            <person name="Caufield P.W."/>
            <person name="Cui Y."/>
            <person name="Zhang H."/>
            <person name="O'Toole P.W."/>
        </authorList>
    </citation>
    <scope>NUCLEOTIDE SEQUENCE [LARGE SCALE GENOMIC DNA]</scope>
    <source>
        <strain evidence="1 2">DSM 20001</strain>
    </source>
</reference>
<evidence type="ECO:0000313" key="2">
    <source>
        <dbReference type="Proteomes" id="UP000051181"/>
    </source>
</evidence>
<dbReference type="EMBL" id="AZCN01000093">
    <property type="protein sequence ID" value="KRK14265.1"/>
    <property type="molecule type" value="Genomic_DNA"/>
</dbReference>
<dbReference type="RefSeq" id="WP_010011930.1">
    <property type="nucleotide sequence ID" value="NZ_AZCN01000093.1"/>
</dbReference>
<dbReference type="GeneID" id="65916541"/>
<gene>
    <name evidence="1" type="ORF">FD22_GL002563</name>
</gene>
<protein>
    <submittedName>
        <fullName evidence="1">Sorbitol operon activator</fullName>
    </submittedName>
</protein>
<name>A0A0R1EXI1_9LACO</name>
<proteinExistence type="predicted"/>
<comment type="caution">
    <text evidence="1">The sequence shown here is derived from an EMBL/GenBank/DDBJ whole genome shotgun (WGS) entry which is preliminary data.</text>
</comment>
<dbReference type="PIRSF" id="PIRSF011474">
    <property type="entry name" value="Glucitol_operon_activator"/>
    <property type="match status" value="1"/>
</dbReference>
<sequence length="162" mass="18708">MLIIILIIFVAFILQAGLGFLQLRNFTHHYQALRRQGRVLIGRNPKRLQAGTLLLIALDQDGVIRACQLMKGVTIFARFQTVTRFNGQSFLEVATDYKQLARESRLLRQCLLNAYQTLIKYHSGQLNEHDFSGQTNFFDLPLITYIRNQLQHFGHYLKKVGS</sequence>
<dbReference type="InterPro" id="IPR009693">
    <property type="entry name" value="Glucitol_operon_activator"/>
</dbReference>
<dbReference type="PATRIC" id="fig|913848.6.peg.2612"/>
<dbReference type="Proteomes" id="UP000051181">
    <property type="component" value="Unassembled WGS sequence"/>
</dbReference>
<dbReference type="AlphaFoldDB" id="A0A0R1EXI1"/>
<organism evidence="1 2">
    <name type="scientific">Loigolactobacillus coryniformis subsp. coryniformis KCTC 3167 = DSM 20001</name>
    <dbReference type="NCBI Taxonomy" id="913848"/>
    <lineage>
        <taxon>Bacteria</taxon>
        <taxon>Bacillati</taxon>
        <taxon>Bacillota</taxon>
        <taxon>Bacilli</taxon>
        <taxon>Lactobacillales</taxon>
        <taxon>Lactobacillaceae</taxon>
        <taxon>Loigolactobacillus</taxon>
    </lineage>
</organism>
<dbReference type="eggNOG" id="COG4578">
    <property type="taxonomic scope" value="Bacteria"/>
</dbReference>
<evidence type="ECO:0000313" key="1">
    <source>
        <dbReference type="EMBL" id="KRK14265.1"/>
    </source>
</evidence>